<proteinExistence type="predicted"/>
<dbReference type="Proteomes" id="UP000249808">
    <property type="component" value="Unassembled WGS sequence"/>
</dbReference>
<sequence>MEWIGVSVMSILYILMYLLPALIIGFVLSHIYNTRQNTKYIIRQNQEMIELLKDIKNQSNIK</sequence>
<keyword evidence="1" id="KW-0812">Transmembrane</keyword>
<keyword evidence="1" id="KW-1133">Transmembrane helix</keyword>
<reference evidence="2 3" key="1">
    <citation type="journal article" date="2018" name="Front. Microbiol.">
        <title>Description and Comparative Genomics of Macrococcus caseolyticus subsp. hominis subsp. nov., Macrococcus goetzii sp. nov., Macrococcus epidermidis sp. nov., and Macrococcus bohemicus sp. nov., Novel Macrococci From Human Clinical Material With Virulence Potential and Suspected Uptake of Foreign DNA by Natural Transformation.</title>
        <authorList>
            <person name="Maslanova I."/>
            <person name="Wertheimer Z."/>
            <person name="Sedlacek I."/>
            <person name="Svec P."/>
            <person name="Indrakova A."/>
            <person name="Kovarovic V."/>
            <person name="Schumann P."/>
            <person name="Sproer C."/>
            <person name="Kralova S."/>
            <person name="Sedo O."/>
            <person name="Kristofova L."/>
            <person name="Vrbovska V."/>
            <person name="Fuzik T."/>
            <person name="Petras P."/>
            <person name="Zdrahal Z."/>
            <person name="Ruzickova V."/>
            <person name="Doskar J."/>
            <person name="Pantucek R."/>
        </authorList>
    </citation>
    <scope>NUCLEOTIDE SEQUENCE [LARGE SCALE GENOMIC DNA]</scope>
    <source>
        <strain evidence="2 3">01/688</strain>
    </source>
</reference>
<name>A0A327ZUB7_9STAP</name>
<feature type="transmembrane region" description="Helical" evidence="1">
    <location>
        <begin position="12"/>
        <end position="33"/>
    </location>
</feature>
<accession>A0A327ZUB7</accession>
<comment type="caution">
    <text evidence="2">The sequence shown here is derived from an EMBL/GenBank/DDBJ whole genome shotgun (WGS) entry which is preliminary data.</text>
</comment>
<dbReference type="EMBL" id="PZJH01000001">
    <property type="protein sequence ID" value="RAK45983.1"/>
    <property type="molecule type" value="Genomic_DNA"/>
</dbReference>
<gene>
    <name evidence="2" type="ORF">BHU61_00625</name>
</gene>
<keyword evidence="3" id="KW-1185">Reference proteome</keyword>
<evidence type="ECO:0000256" key="1">
    <source>
        <dbReference type="SAM" id="Phobius"/>
    </source>
</evidence>
<dbReference type="RefSeq" id="WP_111714162.1">
    <property type="nucleotide sequence ID" value="NZ_CP073819.1"/>
</dbReference>
<keyword evidence="1" id="KW-0472">Membrane</keyword>
<evidence type="ECO:0000313" key="3">
    <source>
        <dbReference type="Proteomes" id="UP000249808"/>
    </source>
</evidence>
<protein>
    <submittedName>
        <fullName evidence="2">Uncharacterized protein</fullName>
    </submittedName>
</protein>
<dbReference type="AlphaFoldDB" id="A0A327ZUB7"/>
<evidence type="ECO:0000313" key="2">
    <source>
        <dbReference type="EMBL" id="RAK45983.1"/>
    </source>
</evidence>
<organism evidence="2 3">
    <name type="scientific">Macrococcus epidermidis</name>
    <dbReference type="NCBI Taxonomy" id="1902580"/>
    <lineage>
        <taxon>Bacteria</taxon>
        <taxon>Bacillati</taxon>
        <taxon>Bacillota</taxon>
        <taxon>Bacilli</taxon>
        <taxon>Bacillales</taxon>
        <taxon>Staphylococcaceae</taxon>
        <taxon>Macrococcus</taxon>
    </lineage>
</organism>